<keyword evidence="5" id="KW-1185">Reference proteome</keyword>
<name>A0A016T1H1_9BILA</name>
<dbReference type="Proteomes" id="UP000024635">
    <property type="component" value="Unassembled WGS sequence"/>
</dbReference>
<evidence type="ECO:0000313" key="5">
    <source>
        <dbReference type="Proteomes" id="UP000024635"/>
    </source>
</evidence>
<reference evidence="5" key="1">
    <citation type="journal article" date="2015" name="Nat. Genet.">
        <title>The genome and transcriptome of the zoonotic hookworm Ancylostoma ceylanicum identify infection-specific gene families.</title>
        <authorList>
            <person name="Schwarz E.M."/>
            <person name="Hu Y."/>
            <person name="Antoshechkin I."/>
            <person name="Miller M.M."/>
            <person name="Sternberg P.W."/>
            <person name="Aroian R.V."/>
        </authorList>
    </citation>
    <scope>NUCLEOTIDE SEQUENCE</scope>
    <source>
        <strain evidence="5">HY135</strain>
    </source>
</reference>
<keyword evidence="3" id="KW-0732">Signal</keyword>
<dbReference type="AlphaFoldDB" id="A0A016T1H1"/>
<evidence type="ECO:0000256" key="1">
    <source>
        <dbReference type="SAM" id="Coils"/>
    </source>
</evidence>
<proteinExistence type="predicted"/>
<evidence type="ECO:0008006" key="6">
    <source>
        <dbReference type="Google" id="ProtNLM"/>
    </source>
</evidence>
<evidence type="ECO:0000256" key="2">
    <source>
        <dbReference type="SAM" id="MobiDB-lite"/>
    </source>
</evidence>
<sequence length="339" mass="38962">MSLADIIWLTTMWLVVYFPDSNDYCVLKRNQVTEGEVAVGSFVKVVYNAKVLFANPSKAVCDKECESILKKLPQPEDTATHSPIPRAANESLSDSKLDQILSHVSRIDSCIREISSRQLEMQQDVDSIKAKVERLEQSERSLRSSVYELLDRVPPRSDVPKGIILVFITDSLLNVTKSDNLALTYPYSLSKERVDDIYQMKRTATAFARAVERELFAHDVDRNVNLDKRRAQDKVRWLRDLVRYRYPTSTPTAEASIWSSCQIAINDYHRKKRRRDGPSSESSRETRSHNIFYPENYEPSTKRAHVFEVSSDLDLESSNHSNSDLYQFTSDSSPNHKKF</sequence>
<dbReference type="OrthoDB" id="5829288at2759"/>
<gene>
    <name evidence="4" type="primary">Acey_s0146.g2531</name>
    <name evidence="4" type="ORF">Y032_0146g2531</name>
</gene>
<protein>
    <recommendedName>
        <fullName evidence="6">BEN domain-containing protein</fullName>
    </recommendedName>
</protein>
<feature type="coiled-coil region" evidence="1">
    <location>
        <begin position="118"/>
        <end position="145"/>
    </location>
</feature>
<comment type="caution">
    <text evidence="4">The sequence shown here is derived from an EMBL/GenBank/DDBJ whole genome shotgun (WGS) entry which is preliminary data.</text>
</comment>
<organism evidence="4 5">
    <name type="scientific">Ancylostoma ceylanicum</name>
    <dbReference type="NCBI Taxonomy" id="53326"/>
    <lineage>
        <taxon>Eukaryota</taxon>
        <taxon>Metazoa</taxon>
        <taxon>Ecdysozoa</taxon>
        <taxon>Nematoda</taxon>
        <taxon>Chromadorea</taxon>
        <taxon>Rhabditida</taxon>
        <taxon>Rhabditina</taxon>
        <taxon>Rhabditomorpha</taxon>
        <taxon>Strongyloidea</taxon>
        <taxon>Ancylostomatidae</taxon>
        <taxon>Ancylostomatinae</taxon>
        <taxon>Ancylostoma</taxon>
    </lineage>
</organism>
<feature type="region of interest" description="Disordered" evidence="2">
    <location>
        <begin position="313"/>
        <end position="339"/>
    </location>
</feature>
<keyword evidence="1" id="KW-0175">Coiled coil</keyword>
<feature type="region of interest" description="Disordered" evidence="2">
    <location>
        <begin position="269"/>
        <end position="295"/>
    </location>
</feature>
<feature type="compositionally biased region" description="Polar residues" evidence="2">
    <location>
        <begin position="316"/>
        <end position="333"/>
    </location>
</feature>
<feature type="chain" id="PRO_5001487080" description="BEN domain-containing protein" evidence="3">
    <location>
        <begin position="24"/>
        <end position="339"/>
    </location>
</feature>
<evidence type="ECO:0000313" key="4">
    <source>
        <dbReference type="EMBL" id="EYB96848.1"/>
    </source>
</evidence>
<dbReference type="EMBL" id="JARK01001482">
    <property type="protein sequence ID" value="EYB96848.1"/>
    <property type="molecule type" value="Genomic_DNA"/>
</dbReference>
<feature type="compositionally biased region" description="Basic and acidic residues" evidence="2">
    <location>
        <begin position="276"/>
        <end position="288"/>
    </location>
</feature>
<accession>A0A016T1H1</accession>
<feature type="signal peptide" evidence="3">
    <location>
        <begin position="1"/>
        <end position="23"/>
    </location>
</feature>
<evidence type="ECO:0000256" key="3">
    <source>
        <dbReference type="SAM" id="SignalP"/>
    </source>
</evidence>